<evidence type="ECO:0000256" key="3">
    <source>
        <dbReference type="ARBA" id="ARBA00023125"/>
    </source>
</evidence>
<comment type="similarity">
    <text evidence="1">Belongs to the LysR transcriptional regulatory family.</text>
</comment>
<keyword evidence="3" id="KW-0238">DNA-binding</keyword>
<dbReference type="PANTHER" id="PTHR30537:SF79">
    <property type="entry name" value="TRANSCRIPTIONAL REGULATOR-RELATED"/>
    <property type="match status" value="1"/>
</dbReference>
<keyword evidence="7" id="KW-1185">Reference proteome</keyword>
<sequence length="304" mass="34650">MPILNRTIPSLSGLILFEASARLGTFTRAAEERCVTPTAVAKQIKQLESFLNTRLFERKQQGLELTTAGYEYLEQVSHALTILSDAGHQQQNKQRPTSLQLEVGGCFSHFWLLPRLDDFRSSHDDIVINIAINNDSQIHEQPLSTSDISFYYAPIEAVHQNHYLLFKERMLLVCSPSFLEKRPECQDLNTLWQQPLLGLRKALEFWEDWTSWAYHAGIEYQNPANIMLMDDQISIIQAALNDAGIALAWDWHVQSLLDEGQLIALTPPIECHNNAFFLAYSDNANRKGSDTFIRWVLSQVTSTT</sequence>
<evidence type="ECO:0000313" key="7">
    <source>
        <dbReference type="Proteomes" id="UP000189475"/>
    </source>
</evidence>
<dbReference type="Gene3D" id="3.40.190.10">
    <property type="entry name" value="Periplasmic binding protein-like II"/>
    <property type="match status" value="2"/>
</dbReference>
<gene>
    <name evidence="6" type="primary">gcvA_4</name>
    <name evidence="6" type="ORF">VPAL9027_02215</name>
</gene>
<organism evidence="6 7">
    <name type="scientific">Vibrio palustris</name>
    <dbReference type="NCBI Taxonomy" id="1918946"/>
    <lineage>
        <taxon>Bacteria</taxon>
        <taxon>Pseudomonadati</taxon>
        <taxon>Pseudomonadota</taxon>
        <taxon>Gammaproteobacteria</taxon>
        <taxon>Vibrionales</taxon>
        <taxon>Vibrionaceae</taxon>
        <taxon>Vibrio</taxon>
    </lineage>
</organism>
<dbReference type="InterPro" id="IPR000847">
    <property type="entry name" value="LysR_HTH_N"/>
</dbReference>
<dbReference type="GO" id="GO:0006351">
    <property type="term" value="P:DNA-templated transcription"/>
    <property type="evidence" value="ECO:0007669"/>
    <property type="project" value="TreeGrafter"/>
</dbReference>
<keyword evidence="4" id="KW-0804">Transcription</keyword>
<dbReference type="Proteomes" id="UP000189475">
    <property type="component" value="Unassembled WGS sequence"/>
</dbReference>
<dbReference type="EMBL" id="FUFT01000005">
    <property type="protein sequence ID" value="SJL84233.1"/>
    <property type="molecule type" value="Genomic_DNA"/>
</dbReference>
<dbReference type="SUPFAM" id="SSF53850">
    <property type="entry name" value="Periplasmic binding protein-like II"/>
    <property type="match status" value="1"/>
</dbReference>
<dbReference type="GO" id="GO:0043565">
    <property type="term" value="F:sequence-specific DNA binding"/>
    <property type="evidence" value="ECO:0007669"/>
    <property type="project" value="TreeGrafter"/>
</dbReference>
<evidence type="ECO:0000313" key="6">
    <source>
        <dbReference type="EMBL" id="SJL84233.1"/>
    </source>
</evidence>
<accession>A0A1R4B5Q8</accession>
<evidence type="ECO:0000259" key="5">
    <source>
        <dbReference type="PROSITE" id="PS50931"/>
    </source>
</evidence>
<evidence type="ECO:0000256" key="4">
    <source>
        <dbReference type="ARBA" id="ARBA00023163"/>
    </source>
</evidence>
<dbReference type="InterPro" id="IPR036390">
    <property type="entry name" value="WH_DNA-bd_sf"/>
</dbReference>
<dbReference type="SUPFAM" id="SSF46785">
    <property type="entry name" value="Winged helix' DNA-binding domain"/>
    <property type="match status" value="1"/>
</dbReference>
<dbReference type="InterPro" id="IPR058163">
    <property type="entry name" value="LysR-type_TF_proteobact-type"/>
</dbReference>
<dbReference type="PANTHER" id="PTHR30537">
    <property type="entry name" value="HTH-TYPE TRANSCRIPTIONAL REGULATOR"/>
    <property type="match status" value="1"/>
</dbReference>
<dbReference type="PROSITE" id="PS50931">
    <property type="entry name" value="HTH_LYSR"/>
    <property type="match status" value="1"/>
</dbReference>
<dbReference type="InterPro" id="IPR005119">
    <property type="entry name" value="LysR_subst-bd"/>
</dbReference>
<dbReference type="AlphaFoldDB" id="A0A1R4B5Q8"/>
<dbReference type="Pfam" id="PF00126">
    <property type="entry name" value="HTH_1"/>
    <property type="match status" value="1"/>
</dbReference>
<dbReference type="GO" id="GO:0003700">
    <property type="term" value="F:DNA-binding transcription factor activity"/>
    <property type="evidence" value="ECO:0007669"/>
    <property type="project" value="InterPro"/>
</dbReference>
<reference evidence="6 7" key="1">
    <citation type="submission" date="2017-02" db="EMBL/GenBank/DDBJ databases">
        <authorList>
            <person name="Peterson S.W."/>
        </authorList>
    </citation>
    <scope>NUCLEOTIDE SEQUENCE [LARGE SCALE GENOMIC DNA]</scope>
    <source>
        <strain evidence="6 7">CECT 9027</strain>
    </source>
</reference>
<protein>
    <submittedName>
        <fullName evidence="6">Glycine cleavage system transcriptional activator</fullName>
    </submittedName>
</protein>
<proteinExistence type="inferred from homology"/>
<dbReference type="Pfam" id="PF03466">
    <property type="entry name" value="LysR_substrate"/>
    <property type="match status" value="1"/>
</dbReference>
<evidence type="ECO:0000256" key="2">
    <source>
        <dbReference type="ARBA" id="ARBA00023015"/>
    </source>
</evidence>
<keyword evidence="2" id="KW-0805">Transcription regulation</keyword>
<dbReference type="STRING" id="1918946.VPAL9027_02215"/>
<feature type="domain" description="HTH lysR-type" evidence="5">
    <location>
        <begin position="9"/>
        <end position="66"/>
    </location>
</feature>
<dbReference type="InterPro" id="IPR036388">
    <property type="entry name" value="WH-like_DNA-bd_sf"/>
</dbReference>
<evidence type="ECO:0000256" key="1">
    <source>
        <dbReference type="ARBA" id="ARBA00009437"/>
    </source>
</evidence>
<dbReference type="RefSeq" id="WP_077314611.1">
    <property type="nucleotide sequence ID" value="NZ_AP024888.1"/>
</dbReference>
<dbReference type="Gene3D" id="1.10.10.10">
    <property type="entry name" value="Winged helix-like DNA-binding domain superfamily/Winged helix DNA-binding domain"/>
    <property type="match status" value="1"/>
</dbReference>
<name>A0A1R4B5Q8_9VIBR</name>
<dbReference type="OrthoDB" id="5526340at2"/>